<comment type="subcellular location">
    <subcellularLocation>
        <location evidence="1">Membrane</location>
        <topology evidence="1">Multi-pass membrane protein</topology>
    </subcellularLocation>
</comment>
<reference evidence="6" key="1">
    <citation type="submission" date="2014-01" db="EMBL/GenBank/DDBJ databases">
        <authorList>
            <person name="Brown-Elliot B."/>
            <person name="Wallace R."/>
            <person name="Lenaerts A."/>
            <person name="Ordway D."/>
            <person name="DeGroote M.A."/>
            <person name="Parker T."/>
            <person name="Sizemore C."/>
            <person name="Tallon L.J."/>
            <person name="Sadzewicz L.K."/>
            <person name="Sengamalay N."/>
            <person name="Fraser C.M."/>
            <person name="Hine E."/>
            <person name="Shefchek K.A."/>
            <person name="Das S.P."/>
            <person name="Tettelin H."/>
        </authorList>
    </citation>
    <scope>NUCLEOTIDE SEQUENCE [LARGE SCALE GENOMIC DNA]</scope>
    <source>
        <strain evidence="6">4042</strain>
    </source>
</reference>
<organism evidence="6">
    <name type="scientific">Mycobacterium xenopi 4042</name>
    <dbReference type="NCBI Taxonomy" id="1299334"/>
    <lineage>
        <taxon>Bacteria</taxon>
        <taxon>Bacillati</taxon>
        <taxon>Actinomycetota</taxon>
        <taxon>Actinomycetes</taxon>
        <taxon>Mycobacteriales</taxon>
        <taxon>Mycobacteriaceae</taxon>
        <taxon>Mycobacterium</taxon>
    </lineage>
</organism>
<dbReference type="PATRIC" id="fig|1299334.3.peg.6306"/>
<evidence type="ECO:0000256" key="2">
    <source>
        <dbReference type="ARBA" id="ARBA00022692"/>
    </source>
</evidence>
<evidence type="ECO:0000256" key="1">
    <source>
        <dbReference type="ARBA" id="ARBA00004141"/>
    </source>
</evidence>
<name>X8AGV7_MYCXE</name>
<comment type="caution">
    <text evidence="6">The sequence shown here is derived from an EMBL/GenBank/DDBJ whole genome shotgun (WGS) entry which is preliminary data.</text>
</comment>
<keyword evidence="3" id="KW-1133">Transmembrane helix</keyword>
<feature type="domain" description="Membrane transport protein MMPL" evidence="5">
    <location>
        <begin position="3"/>
        <end position="50"/>
    </location>
</feature>
<dbReference type="EMBL" id="JAOB01000060">
    <property type="protein sequence ID" value="EUA30376.1"/>
    <property type="molecule type" value="Genomic_DNA"/>
</dbReference>
<dbReference type="InterPro" id="IPR004869">
    <property type="entry name" value="MMPL_dom"/>
</dbReference>
<gene>
    <name evidence="6" type="ORF">I553_4633</name>
</gene>
<dbReference type="Pfam" id="PF03176">
    <property type="entry name" value="MMPL"/>
    <property type="match status" value="1"/>
</dbReference>
<accession>X8AGV7</accession>
<keyword evidence="4" id="KW-0472">Membrane</keyword>
<evidence type="ECO:0000313" key="6">
    <source>
        <dbReference type="EMBL" id="EUA30376.1"/>
    </source>
</evidence>
<protein>
    <submittedName>
        <fullName evidence="6">MMPL family protein</fullName>
    </submittedName>
</protein>
<keyword evidence="2" id="KW-0812">Transmembrane</keyword>
<evidence type="ECO:0000256" key="4">
    <source>
        <dbReference type="ARBA" id="ARBA00023136"/>
    </source>
</evidence>
<evidence type="ECO:0000256" key="3">
    <source>
        <dbReference type="ARBA" id="ARBA00022989"/>
    </source>
</evidence>
<sequence>MIQVGLIVGCGLLLDTFVVRTLTVPTIATLLREASWWPQPKPAVGSQNRWT</sequence>
<evidence type="ECO:0000259" key="5">
    <source>
        <dbReference type="Pfam" id="PF03176"/>
    </source>
</evidence>
<dbReference type="GO" id="GO:0016020">
    <property type="term" value="C:membrane"/>
    <property type="evidence" value="ECO:0007669"/>
    <property type="project" value="UniProtKB-SubCell"/>
</dbReference>
<dbReference type="AlphaFoldDB" id="X8AGV7"/>
<proteinExistence type="predicted"/>